<name>A0A0W8FQL4_9ZZZZ</name>
<reference evidence="1" key="1">
    <citation type="journal article" date="2015" name="Proc. Natl. Acad. Sci. U.S.A.">
        <title>Networks of energetic and metabolic interactions define dynamics in microbial communities.</title>
        <authorList>
            <person name="Embree M."/>
            <person name="Liu J.K."/>
            <person name="Al-Bassam M.M."/>
            <person name="Zengler K."/>
        </authorList>
    </citation>
    <scope>NUCLEOTIDE SEQUENCE</scope>
</reference>
<dbReference type="EMBL" id="LNQE01000921">
    <property type="protein sequence ID" value="KUG23097.1"/>
    <property type="molecule type" value="Genomic_DNA"/>
</dbReference>
<evidence type="ECO:0000313" key="1">
    <source>
        <dbReference type="EMBL" id="KUG23097.1"/>
    </source>
</evidence>
<dbReference type="Pfam" id="PF13704">
    <property type="entry name" value="Glyco_tranf_2_4"/>
    <property type="match status" value="1"/>
</dbReference>
<dbReference type="GO" id="GO:0016740">
    <property type="term" value="F:transferase activity"/>
    <property type="evidence" value="ECO:0007669"/>
    <property type="project" value="UniProtKB-KW"/>
</dbReference>
<dbReference type="AlphaFoldDB" id="A0A0W8FQL4"/>
<sequence length="261" mass="31257">MLPFFFKHYDKFVDRYIFFDDKSDDRTIELINNHPRAEVRPFPESHNNSFVLSAQSVHNSCWKGSKGTADWVIITAVDEFLYHLDFINFLIKCKSEEITAIPALGYQMLSEVLPDSNSDLINDVPHGAPSQPFNKLSLFDPNALTETNFQKGRHEACPEGKLKYPERDELLNLHFKYLSFDFVFERHKQLFNKLRRSDIKNKWGSHYKFNEEELRNDWNKTRRSLKYNIATNWDKAIRSHSPKNKRWWRLEEKSRFPFFWR</sequence>
<organism evidence="1">
    <name type="scientific">hydrocarbon metagenome</name>
    <dbReference type="NCBI Taxonomy" id="938273"/>
    <lineage>
        <taxon>unclassified sequences</taxon>
        <taxon>metagenomes</taxon>
        <taxon>ecological metagenomes</taxon>
    </lineage>
</organism>
<gene>
    <name evidence="1" type="ORF">ASZ90_007130</name>
</gene>
<accession>A0A0W8FQL4</accession>
<protein>
    <submittedName>
        <fullName evidence="1">Putative glycosyltransferase</fullName>
    </submittedName>
</protein>
<comment type="caution">
    <text evidence="1">The sequence shown here is derived from an EMBL/GenBank/DDBJ whole genome shotgun (WGS) entry which is preliminary data.</text>
</comment>
<keyword evidence="1" id="KW-0808">Transferase</keyword>
<proteinExistence type="predicted"/>